<gene>
    <name evidence="2" type="ORF">RND81_08G027800</name>
</gene>
<accession>A0AAW1J3L2</accession>
<proteinExistence type="predicted"/>
<reference evidence="2" key="1">
    <citation type="submission" date="2024-03" db="EMBL/GenBank/DDBJ databases">
        <title>WGS assembly of Saponaria officinalis var. Norfolk2.</title>
        <authorList>
            <person name="Jenkins J."/>
            <person name="Shu S."/>
            <person name="Grimwood J."/>
            <person name="Barry K."/>
            <person name="Goodstein D."/>
            <person name="Schmutz J."/>
            <person name="Leebens-Mack J."/>
            <person name="Osbourn A."/>
        </authorList>
    </citation>
    <scope>NUCLEOTIDE SEQUENCE [LARGE SCALE GENOMIC DNA]</scope>
    <source>
        <tissue evidence="2">Leaf</tissue>
    </source>
</reference>
<evidence type="ECO:0000313" key="3">
    <source>
        <dbReference type="Proteomes" id="UP001443914"/>
    </source>
</evidence>
<evidence type="ECO:0000259" key="1">
    <source>
        <dbReference type="PROSITE" id="PS50181"/>
    </source>
</evidence>
<dbReference type="Pfam" id="PF00646">
    <property type="entry name" value="F-box"/>
    <property type="match status" value="1"/>
</dbReference>
<dbReference type="CDD" id="cd22157">
    <property type="entry name" value="F-box_AtFBW1-like"/>
    <property type="match status" value="1"/>
</dbReference>
<feature type="domain" description="F-box" evidence="1">
    <location>
        <begin position="7"/>
        <end position="53"/>
    </location>
</feature>
<dbReference type="SUPFAM" id="SSF81383">
    <property type="entry name" value="F-box domain"/>
    <property type="match status" value="1"/>
</dbReference>
<dbReference type="AlphaFoldDB" id="A0AAW1J3L2"/>
<dbReference type="InterPro" id="IPR050796">
    <property type="entry name" value="SCF_F-box_component"/>
</dbReference>
<keyword evidence="3" id="KW-1185">Reference proteome</keyword>
<dbReference type="InterPro" id="IPR001810">
    <property type="entry name" value="F-box_dom"/>
</dbReference>
<comment type="caution">
    <text evidence="2">The sequence shown here is derived from an EMBL/GenBank/DDBJ whole genome shotgun (WGS) entry which is preliminary data.</text>
</comment>
<dbReference type="PANTHER" id="PTHR31672:SF13">
    <property type="entry name" value="F-BOX PROTEIN CPR30-LIKE"/>
    <property type="match status" value="1"/>
</dbReference>
<name>A0AAW1J3L2_SAPOF</name>
<dbReference type="SMART" id="SM00256">
    <property type="entry name" value="FBOX"/>
    <property type="match status" value="1"/>
</dbReference>
<dbReference type="EMBL" id="JBDFQZ010000008">
    <property type="protein sequence ID" value="KAK9697291.1"/>
    <property type="molecule type" value="Genomic_DNA"/>
</dbReference>
<dbReference type="InterPro" id="IPR036047">
    <property type="entry name" value="F-box-like_dom_sf"/>
</dbReference>
<dbReference type="PANTHER" id="PTHR31672">
    <property type="entry name" value="BNACNNG10540D PROTEIN"/>
    <property type="match status" value="1"/>
</dbReference>
<sequence>MADDNENYDNNNIPMEIMVDILVRLPIKSIFRFKCIYKKWYVLIQSHEFFKLHLNRSLKNNSYNCSLILLITRKLIVHGTHAVVSCFYRAYLDPNQIRLDLSKLTLPLSFRPFLDKINDNENYDNNNIPMEIMVDISNFEVVGSCNGFVLISSGKYYVAICNPCIEHEDAFKILPCIEYPYLVDHYYAHDNEYLIKSYTQNRTRWISYNVFGLGYDLINCVYKIVHLTARRAIVYSLIKDGRSWRPIDLPYDVINYDLEPSWYIPESEREKRVLMEVYDHGVATNNYLHWNIIEFDPEVYEYSRGAILSFDICNEKWGRVPVLDEFVIKSYILEIGVLDGCLCALISREINHHNLELWMMKEYGVKESWTKMFKVPNESGIPLFHHKDRHEFLLPGIQHGLGWFNPRDNKIRKVEFYGCGFSGENYYSNRAIMCLESFVSPFSSMK</sequence>
<organism evidence="2 3">
    <name type="scientific">Saponaria officinalis</name>
    <name type="common">Common soapwort</name>
    <name type="synonym">Lychnis saponaria</name>
    <dbReference type="NCBI Taxonomy" id="3572"/>
    <lineage>
        <taxon>Eukaryota</taxon>
        <taxon>Viridiplantae</taxon>
        <taxon>Streptophyta</taxon>
        <taxon>Embryophyta</taxon>
        <taxon>Tracheophyta</taxon>
        <taxon>Spermatophyta</taxon>
        <taxon>Magnoliopsida</taxon>
        <taxon>eudicotyledons</taxon>
        <taxon>Gunneridae</taxon>
        <taxon>Pentapetalae</taxon>
        <taxon>Caryophyllales</taxon>
        <taxon>Caryophyllaceae</taxon>
        <taxon>Caryophylleae</taxon>
        <taxon>Saponaria</taxon>
    </lineage>
</organism>
<dbReference type="Proteomes" id="UP001443914">
    <property type="component" value="Unassembled WGS sequence"/>
</dbReference>
<evidence type="ECO:0000313" key="2">
    <source>
        <dbReference type="EMBL" id="KAK9697291.1"/>
    </source>
</evidence>
<protein>
    <recommendedName>
        <fullName evidence="1">F-box domain-containing protein</fullName>
    </recommendedName>
</protein>
<dbReference type="PROSITE" id="PS50181">
    <property type="entry name" value="FBOX"/>
    <property type="match status" value="1"/>
</dbReference>